<keyword evidence="1" id="KW-0472">Membrane</keyword>
<feature type="transmembrane region" description="Helical" evidence="1">
    <location>
        <begin position="147"/>
        <end position="168"/>
    </location>
</feature>
<dbReference type="Proteomes" id="UP000242153">
    <property type="component" value="Unassembled WGS sequence"/>
</dbReference>
<sequence length="457" mass="52360">MGLKFLPREMSKYFQMSGRQRKHEISMSLWNVPLMYIAAAVIVAAATIFIDMYFEVPAQSDFYVFDYQTTQSLVSTLISSVLLLSAFTLNILLILLTTFSSQFSPRMLQNFIADRQTQHYVGIFNGSFIYVLLTFLFISNFQNNDFVLVPVITVLLTFVTAVIFLFFINHAIYWMQVHNVTFNMKRTSEKIIQNTLTKDVEELKKVESGDLKENFRGKTKQVRTDFAGYLQLVDFAGMVSKAQEDDIIIELHEKVGNFMLNNNPLFSYWGEGAAGVDEEGYRDFILFGNKELEIQDNDSAMSKLAEVAIKAADNGDPRSAINAIYQLANLMQTIDQHITFAPYLADDNGQVRVITPQQRFADSLYRGFGMIRYYAKDNLPIIIEIIASLRMLAQGSDPTRHTDIWRFAENTIMNVSQVIVYDTDRKLLLEKVYHLAKITGNEQEYSKLEKTLEQKDA</sequence>
<dbReference type="Pfam" id="PF10011">
    <property type="entry name" value="DUF2254"/>
    <property type="match status" value="1"/>
</dbReference>
<dbReference type="EMBL" id="MBQG01000067">
    <property type="protein sequence ID" value="OHX52612.1"/>
    <property type="molecule type" value="Genomic_DNA"/>
</dbReference>
<evidence type="ECO:0000256" key="1">
    <source>
        <dbReference type="SAM" id="Phobius"/>
    </source>
</evidence>
<gene>
    <name evidence="2" type="ORF">BB776_02105</name>
</gene>
<reference evidence="2" key="1">
    <citation type="submission" date="2016-07" db="EMBL/GenBank/DDBJ databases">
        <title>Draft genome Planococcus salivarum.</title>
        <authorList>
            <person name="See-Too W.S."/>
        </authorList>
    </citation>
    <scope>NUCLEOTIDE SEQUENCE [LARGE SCALE GENOMIC DNA]</scope>
    <source>
        <strain evidence="2">DSM 23820</strain>
    </source>
</reference>
<feature type="transmembrane region" description="Helical" evidence="1">
    <location>
        <begin position="29"/>
        <end position="54"/>
    </location>
</feature>
<name>A0ABX3D168_9BACL</name>
<evidence type="ECO:0000313" key="2">
    <source>
        <dbReference type="EMBL" id="OHX52612.1"/>
    </source>
</evidence>
<keyword evidence="1" id="KW-0812">Transmembrane</keyword>
<evidence type="ECO:0000313" key="3">
    <source>
        <dbReference type="Proteomes" id="UP000242153"/>
    </source>
</evidence>
<feature type="transmembrane region" description="Helical" evidence="1">
    <location>
        <begin position="120"/>
        <end position="141"/>
    </location>
</feature>
<protein>
    <recommendedName>
        <fullName evidence="4">DUF2254 domain-containing protein</fullName>
    </recommendedName>
</protein>
<organism evidence="2 3">
    <name type="scientific">Planococcus salinarum</name>
    <dbReference type="NCBI Taxonomy" id="622695"/>
    <lineage>
        <taxon>Bacteria</taxon>
        <taxon>Bacillati</taxon>
        <taxon>Bacillota</taxon>
        <taxon>Bacilli</taxon>
        <taxon>Bacillales</taxon>
        <taxon>Caryophanaceae</taxon>
        <taxon>Planococcus</taxon>
    </lineage>
</organism>
<proteinExistence type="predicted"/>
<evidence type="ECO:0008006" key="4">
    <source>
        <dbReference type="Google" id="ProtNLM"/>
    </source>
</evidence>
<feature type="transmembrane region" description="Helical" evidence="1">
    <location>
        <begin position="74"/>
        <end position="99"/>
    </location>
</feature>
<dbReference type="RefSeq" id="WP_071152024.1">
    <property type="nucleotide sequence ID" value="NZ_QQRT01000001.1"/>
</dbReference>
<keyword evidence="1" id="KW-1133">Transmembrane helix</keyword>
<comment type="caution">
    <text evidence="2">The sequence shown here is derived from an EMBL/GenBank/DDBJ whole genome shotgun (WGS) entry which is preliminary data.</text>
</comment>
<accession>A0ABX3D168</accession>
<dbReference type="InterPro" id="IPR018723">
    <property type="entry name" value="DUF2254_membrane"/>
</dbReference>
<keyword evidence="3" id="KW-1185">Reference proteome</keyword>